<name>A0A3F2S1G9_9STRA</name>
<feature type="compositionally biased region" description="Basic and acidic residues" evidence="1">
    <location>
        <begin position="139"/>
        <end position="154"/>
    </location>
</feature>
<feature type="compositionally biased region" description="Polar residues" evidence="1">
    <location>
        <begin position="28"/>
        <end position="61"/>
    </location>
</feature>
<dbReference type="Proteomes" id="UP000284657">
    <property type="component" value="Unassembled WGS sequence"/>
</dbReference>
<evidence type="ECO:0000313" key="2">
    <source>
        <dbReference type="EMBL" id="RLN49447.1"/>
    </source>
</evidence>
<feature type="region of interest" description="Disordered" evidence="1">
    <location>
        <begin position="28"/>
        <end position="71"/>
    </location>
</feature>
<reference evidence="4 5" key="1">
    <citation type="submission" date="2018-07" db="EMBL/GenBank/DDBJ databases">
        <title>Genome sequencing of oomycete isolates from Chile give support for New Zealand origin for Phytophthora kernoviae and make available the first Nothophytophthora sp. genome.</title>
        <authorList>
            <person name="Studholme D.J."/>
            <person name="Sanfuentes E."/>
            <person name="Panda P."/>
            <person name="Hill R."/>
            <person name="Sambles C."/>
            <person name="Grant M."/>
            <person name="Williams N.M."/>
            <person name="Mcdougal R.L."/>
        </authorList>
    </citation>
    <scope>NUCLEOTIDE SEQUENCE [LARGE SCALE GENOMIC DNA]</scope>
    <source>
        <strain evidence="3">Chile6</strain>
        <strain evidence="2">Chile7</strain>
    </source>
</reference>
<feature type="compositionally biased region" description="Polar residues" evidence="1">
    <location>
        <begin position="167"/>
        <end position="181"/>
    </location>
</feature>
<gene>
    <name evidence="2" type="ORF">BBJ29_000083</name>
    <name evidence="3" type="ORF">BBP00_00001040</name>
</gene>
<comment type="caution">
    <text evidence="3">The sequence shown here is derived from an EMBL/GenBank/DDBJ whole genome shotgun (WGS) entry which is preliminary data.</text>
</comment>
<proteinExistence type="predicted"/>
<evidence type="ECO:0000313" key="5">
    <source>
        <dbReference type="Proteomes" id="UP000284657"/>
    </source>
</evidence>
<dbReference type="AlphaFoldDB" id="A0A3F2S1G9"/>
<dbReference type="EMBL" id="MBDO02000013">
    <property type="protein sequence ID" value="RLN68472.1"/>
    <property type="molecule type" value="Genomic_DNA"/>
</dbReference>
<feature type="compositionally biased region" description="Low complexity" evidence="1">
    <location>
        <begin position="182"/>
        <end position="194"/>
    </location>
</feature>
<evidence type="ECO:0000313" key="4">
    <source>
        <dbReference type="Proteomes" id="UP000277300"/>
    </source>
</evidence>
<feature type="region of interest" description="Disordered" evidence="1">
    <location>
        <begin position="85"/>
        <end position="194"/>
    </location>
</feature>
<evidence type="ECO:0000313" key="3">
    <source>
        <dbReference type="EMBL" id="RLN68472.1"/>
    </source>
</evidence>
<dbReference type="EMBL" id="MBAD02002145">
    <property type="protein sequence ID" value="RLN49447.1"/>
    <property type="molecule type" value="Genomic_DNA"/>
</dbReference>
<dbReference type="OrthoDB" id="120721at2759"/>
<feature type="compositionally biased region" description="Basic and acidic residues" evidence="1">
    <location>
        <begin position="109"/>
        <end position="128"/>
    </location>
</feature>
<dbReference type="Proteomes" id="UP000277300">
    <property type="component" value="Unassembled WGS sequence"/>
</dbReference>
<evidence type="ECO:0000256" key="1">
    <source>
        <dbReference type="SAM" id="MobiDB-lite"/>
    </source>
</evidence>
<protein>
    <submittedName>
        <fullName evidence="3">Uncharacterized protein</fullName>
    </submittedName>
</protein>
<accession>A0A3F2S1G9</accession>
<sequence>MIDDCCFSESDNVQSLINKFELMAQANAASNASRTRVESSTTAPQKPVDNQISRARTQSEPVQKLEETPESVVKHNTLTVKTLESDDEDDIKTLNPYEDESDVGSTMNLERRRQLEERNRNLAADKAKQLNSRTTRRPQTPERQGRLDQVRSRLFDFQNDPRWSSAAKEQSGSTKPKPTTVRSRPSSAASRARV</sequence>
<organism evidence="3 4">
    <name type="scientific">Phytophthora kernoviae</name>
    <dbReference type="NCBI Taxonomy" id="325452"/>
    <lineage>
        <taxon>Eukaryota</taxon>
        <taxon>Sar</taxon>
        <taxon>Stramenopiles</taxon>
        <taxon>Oomycota</taxon>
        <taxon>Peronosporomycetes</taxon>
        <taxon>Peronosporales</taxon>
        <taxon>Peronosporaceae</taxon>
        <taxon>Phytophthora</taxon>
    </lineage>
</organism>